<feature type="domain" description="Dipeptidylpeptidase IV N-terminal" evidence="2">
    <location>
        <begin position="176"/>
        <end position="508"/>
    </location>
</feature>
<dbReference type="RefSeq" id="XP_029235505.1">
    <property type="nucleotide sequence ID" value="XM_029384652.1"/>
</dbReference>
<comment type="caution">
    <text evidence="3">The sequence shown here is derived from an EMBL/GenBank/DDBJ whole genome shotgun (WGS) entry which is preliminary data.</text>
</comment>
<reference evidence="3 4" key="1">
    <citation type="journal article" date="2018" name="BMC Genomics">
        <title>Genomic comparison of Trypanosoma conorhini and Trypanosoma rangeli to Trypanosoma cruzi strains of high and low virulence.</title>
        <authorList>
            <person name="Bradwell K.R."/>
            <person name="Koparde V.N."/>
            <person name="Matveyev A.V."/>
            <person name="Serrano M.G."/>
            <person name="Alves J.M."/>
            <person name="Parikh H."/>
            <person name="Huang B."/>
            <person name="Lee V."/>
            <person name="Espinosa-Alvarez O."/>
            <person name="Ortiz P.A."/>
            <person name="Costa-Martins A.G."/>
            <person name="Teixeira M.M."/>
            <person name="Buck G.A."/>
        </authorList>
    </citation>
    <scope>NUCLEOTIDE SEQUENCE [LARGE SCALE GENOMIC DNA]</scope>
    <source>
        <strain evidence="3 4">AM80</strain>
    </source>
</reference>
<dbReference type="InterPro" id="IPR050278">
    <property type="entry name" value="Serine_Prot_S9B/DPPIV"/>
</dbReference>
<evidence type="ECO:0000313" key="3">
    <source>
        <dbReference type="EMBL" id="RNE99975.1"/>
    </source>
</evidence>
<dbReference type="Pfam" id="PF00930">
    <property type="entry name" value="DPPIV_N"/>
    <property type="match status" value="1"/>
</dbReference>
<dbReference type="OMA" id="DIWVTNI"/>
<feature type="domain" description="Peptidase S9 prolyl oligopeptidase catalytic" evidence="1">
    <location>
        <begin position="619"/>
        <end position="827"/>
    </location>
</feature>
<dbReference type="InterPro" id="IPR029058">
    <property type="entry name" value="AB_hydrolase_fold"/>
</dbReference>
<evidence type="ECO:0000259" key="2">
    <source>
        <dbReference type="Pfam" id="PF00930"/>
    </source>
</evidence>
<dbReference type="VEuPathDB" id="TriTrypDB:TRSC58_02707"/>
<dbReference type="AlphaFoldDB" id="A0A3R7RCW5"/>
<dbReference type="GeneID" id="40331814"/>
<dbReference type="GO" id="GO:0008239">
    <property type="term" value="F:dipeptidyl-peptidase activity"/>
    <property type="evidence" value="ECO:0007669"/>
    <property type="project" value="TreeGrafter"/>
</dbReference>
<dbReference type="SUPFAM" id="SSF82171">
    <property type="entry name" value="DPP6 N-terminal domain-like"/>
    <property type="match status" value="1"/>
</dbReference>
<dbReference type="OrthoDB" id="16520at2759"/>
<accession>A0A3R7RCW5</accession>
<sequence>MSKVPLTTYIEQLKALDGLLKINGKPQHLHIVGDELYWLEGTEQTLYAVSLLDSDATSRRVIASQEGAGDASAPNTPQLKSKEEELLRERLRRHVTGITNYHITPSDGTVFYTAGTNTFLYRPSMSRHPLNIFDYINEETRQRYFADKKKPFLCVQHLKRFSQPEFAGVATAQSLNVFSFVYGSNVYIATVVEQSDTEAAPLHVDVECVTTFGDSLHECGTADYIMQEEFSRYTGHYATEKYVIFSYTDTSMLQDVSLIDGTSKSGVEKMPYAWVGGPNAHTLLVVYERKTKCFRVVPEKSIAAVAPWAEYIPRFGFKDADTIYFSLLSRTQERYCVLSCCIETLPLVDITELSSFFTTDAATCGAMETMVMFNTEWEEHIPWAWVEVPRGPPILFGATHDILLRHAVETETAHFHLYIRDLTSDDKKWRALTQGKWNVKPDRISVLQDHVVFMANADSRLGSLLYSVPLGTSSTEAATAAQLTRLSPLHEHVYTYTVANGCVCYVASTATTPPELYIASLAYPESRRRVATYMHGDREEKQGGENKDTAVSFLRNENLIKTELVTTVSRRGVPLSGRLFISPAVIPGTPAPLAIYVYGGPHVQLVYEQDYTILCKPLFQLLAKSGISVLVADGQMSNANGLVNLSVCKKNMGNFETSDYVDFVKHLIASPLQPSGFIADPSRIAVLGWSYGGYATLLAMSQAPDVFKLGFAGAPVADWTLYDTGYTERYMGELYEVDACAGENPKRNVISRAYTRSAIKEFVTGFPDDLNRLYITHGLLDENVHFAHTCALINALVNAGKPFSILAYPGERHGLRQNKISSHHHEAMVTKTLVETL</sequence>
<dbReference type="PANTHER" id="PTHR11731:SF193">
    <property type="entry name" value="DIPEPTIDYL PEPTIDASE 9"/>
    <property type="match status" value="1"/>
</dbReference>
<evidence type="ECO:0000259" key="1">
    <source>
        <dbReference type="Pfam" id="PF00326"/>
    </source>
</evidence>
<dbReference type="PANTHER" id="PTHR11731">
    <property type="entry name" value="PROTEASE FAMILY S9B,C DIPEPTIDYL-PEPTIDASE IV-RELATED"/>
    <property type="match status" value="1"/>
</dbReference>
<dbReference type="Gene3D" id="3.40.50.1820">
    <property type="entry name" value="alpha/beta hydrolase"/>
    <property type="match status" value="1"/>
</dbReference>
<dbReference type="EMBL" id="MKGL01000353">
    <property type="protein sequence ID" value="RNE99975.1"/>
    <property type="molecule type" value="Genomic_DNA"/>
</dbReference>
<keyword evidence="4" id="KW-1185">Reference proteome</keyword>
<dbReference type="InterPro" id="IPR001375">
    <property type="entry name" value="Peptidase_S9_cat"/>
</dbReference>
<keyword evidence="3" id="KW-0378">Hydrolase</keyword>
<protein>
    <submittedName>
        <fullName evidence="3">Putative dipeptidyl-peptidase 8-like serine peptidase</fullName>
        <ecNumber evidence="3">3.4.-.-</ecNumber>
    </submittedName>
</protein>
<organism evidence="3 4">
    <name type="scientific">Trypanosoma rangeli</name>
    <dbReference type="NCBI Taxonomy" id="5698"/>
    <lineage>
        <taxon>Eukaryota</taxon>
        <taxon>Discoba</taxon>
        <taxon>Euglenozoa</taxon>
        <taxon>Kinetoplastea</taxon>
        <taxon>Metakinetoplastina</taxon>
        <taxon>Trypanosomatida</taxon>
        <taxon>Trypanosomatidae</taxon>
        <taxon>Trypanosoma</taxon>
        <taxon>Herpetosoma</taxon>
    </lineage>
</organism>
<gene>
    <name evidence="3" type="ORF">TraAM80_07881</name>
</gene>
<dbReference type="Pfam" id="PF00326">
    <property type="entry name" value="Peptidase_S9"/>
    <property type="match status" value="1"/>
</dbReference>
<dbReference type="SUPFAM" id="SSF53474">
    <property type="entry name" value="alpha/beta-Hydrolases"/>
    <property type="match status" value="1"/>
</dbReference>
<dbReference type="Proteomes" id="UP000283634">
    <property type="component" value="Unassembled WGS sequence"/>
</dbReference>
<proteinExistence type="predicted"/>
<evidence type="ECO:0000313" key="4">
    <source>
        <dbReference type="Proteomes" id="UP000283634"/>
    </source>
</evidence>
<dbReference type="GO" id="GO:0008236">
    <property type="term" value="F:serine-type peptidase activity"/>
    <property type="evidence" value="ECO:0007669"/>
    <property type="project" value="InterPro"/>
</dbReference>
<dbReference type="GO" id="GO:0006508">
    <property type="term" value="P:proteolysis"/>
    <property type="evidence" value="ECO:0007669"/>
    <property type="project" value="InterPro"/>
</dbReference>
<dbReference type="InterPro" id="IPR002469">
    <property type="entry name" value="Peptidase_S9B_N"/>
</dbReference>
<dbReference type="Gene3D" id="2.140.10.30">
    <property type="entry name" value="Dipeptidylpeptidase IV, N-terminal domain"/>
    <property type="match status" value="1"/>
</dbReference>
<name>A0A3R7RCW5_TRYRA</name>
<dbReference type="EC" id="3.4.-.-" evidence="3"/>